<keyword evidence="1" id="KW-0812">Transmembrane</keyword>
<keyword evidence="3" id="KW-1185">Reference proteome</keyword>
<dbReference type="EMBL" id="CP019640">
    <property type="protein sequence ID" value="AQQ52569.1"/>
    <property type="molecule type" value="Genomic_DNA"/>
</dbReference>
<feature type="transmembrane region" description="Helical" evidence="1">
    <location>
        <begin position="28"/>
        <end position="48"/>
    </location>
</feature>
<accession>A0A1Q2KWK9</accession>
<dbReference type="AlphaFoldDB" id="A0A1Q2KWK9"/>
<sequence>MVGRMVALDEQSFQAFLSASNTKRISRIILIAAGIGYGAISIMSNAAYVESFDSQLLQNVLVPFIFIVFGILTAWLTKVGFSLLLWASAKGLGGKGLLRQISLAVPVILIPGMLGVPFLSGTGLENPLYLVLLVISLVWMYLISVKIIMIVEKFDAKKAYIAVALAFIFMASIYYLVIPAA</sequence>
<feature type="transmembrane region" description="Helical" evidence="1">
    <location>
        <begin position="97"/>
        <end position="116"/>
    </location>
</feature>
<evidence type="ECO:0000313" key="3">
    <source>
        <dbReference type="Proteomes" id="UP000188184"/>
    </source>
</evidence>
<feature type="transmembrane region" description="Helical" evidence="1">
    <location>
        <begin position="128"/>
        <end position="148"/>
    </location>
</feature>
<reference evidence="2 3" key="1">
    <citation type="submission" date="2017-02" db="EMBL/GenBank/DDBJ databases">
        <title>The complete genomic sequence of a novel cold adapted crude oil-degrading bacterium Planococcus qaidamina Y42.</title>
        <authorList>
            <person name="Yang R."/>
        </authorList>
    </citation>
    <scope>NUCLEOTIDE SEQUENCE [LARGE SCALE GENOMIC DNA]</scope>
    <source>
        <strain evidence="2 3">Y42</strain>
    </source>
</reference>
<evidence type="ECO:0008006" key="4">
    <source>
        <dbReference type="Google" id="ProtNLM"/>
    </source>
</evidence>
<feature type="transmembrane region" description="Helical" evidence="1">
    <location>
        <begin position="160"/>
        <end position="178"/>
    </location>
</feature>
<dbReference type="KEGG" id="pmar:B0X71_05305"/>
<name>A0A1Q2KWK9_9BACL</name>
<keyword evidence="1" id="KW-1133">Transmembrane helix</keyword>
<organism evidence="2 3">
    <name type="scientific">Planococcus lenghuensis</name>
    <dbReference type="NCBI Taxonomy" id="2213202"/>
    <lineage>
        <taxon>Bacteria</taxon>
        <taxon>Bacillati</taxon>
        <taxon>Bacillota</taxon>
        <taxon>Bacilli</taxon>
        <taxon>Bacillales</taxon>
        <taxon>Caryophanaceae</taxon>
        <taxon>Planococcus</taxon>
    </lineage>
</organism>
<proteinExistence type="predicted"/>
<keyword evidence="1" id="KW-0472">Membrane</keyword>
<dbReference type="OrthoDB" id="2427220at2"/>
<dbReference type="Proteomes" id="UP000188184">
    <property type="component" value="Chromosome"/>
</dbReference>
<dbReference type="RefSeq" id="WP_077588453.1">
    <property type="nucleotide sequence ID" value="NZ_CP019640.1"/>
</dbReference>
<protein>
    <recommendedName>
        <fullName evidence="4">Yip1 domain-containing protein</fullName>
    </recommendedName>
</protein>
<evidence type="ECO:0000256" key="1">
    <source>
        <dbReference type="SAM" id="Phobius"/>
    </source>
</evidence>
<gene>
    <name evidence="2" type="ORF">B0X71_05305</name>
</gene>
<evidence type="ECO:0000313" key="2">
    <source>
        <dbReference type="EMBL" id="AQQ52569.1"/>
    </source>
</evidence>
<feature type="transmembrane region" description="Helical" evidence="1">
    <location>
        <begin position="60"/>
        <end position="85"/>
    </location>
</feature>